<protein>
    <submittedName>
        <fullName evidence="1">Uncharacterized protein</fullName>
    </submittedName>
</protein>
<dbReference type="EMBL" id="LR798273">
    <property type="protein sequence ID" value="CAB5219016.1"/>
    <property type="molecule type" value="Genomic_DNA"/>
</dbReference>
<organism evidence="1">
    <name type="scientific">uncultured Caudovirales phage</name>
    <dbReference type="NCBI Taxonomy" id="2100421"/>
    <lineage>
        <taxon>Viruses</taxon>
        <taxon>Duplodnaviria</taxon>
        <taxon>Heunggongvirae</taxon>
        <taxon>Uroviricota</taxon>
        <taxon>Caudoviricetes</taxon>
        <taxon>Peduoviridae</taxon>
        <taxon>Maltschvirus</taxon>
        <taxon>Maltschvirus maltsch</taxon>
    </lineage>
</organism>
<evidence type="ECO:0000313" key="2">
    <source>
        <dbReference type="EMBL" id="CAB5219016.1"/>
    </source>
</evidence>
<gene>
    <name evidence="2" type="ORF">UFOVP228_17</name>
    <name evidence="1" type="ORF">UFOVP47_85</name>
</gene>
<name>A0A6J5T8M3_9CAUD</name>
<dbReference type="EMBL" id="LR797820">
    <property type="protein sequence ID" value="CAB4241145.1"/>
    <property type="molecule type" value="Genomic_DNA"/>
</dbReference>
<evidence type="ECO:0000313" key="1">
    <source>
        <dbReference type="EMBL" id="CAB4241145.1"/>
    </source>
</evidence>
<sequence length="50" mass="5688">MHIPENTSDEELILMVDNKQDATPLERKLADHLAARKQDVMALEAEIDDN</sequence>
<reference evidence="1" key="1">
    <citation type="submission" date="2020-05" db="EMBL/GenBank/DDBJ databases">
        <authorList>
            <person name="Chiriac C."/>
            <person name="Salcher M."/>
            <person name="Ghai R."/>
            <person name="Kavagutti S V."/>
        </authorList>
    </citation>
    <scope>NUCLEOTIDE SEQUENCE</scope>
</reference>
<accession>A0A6J5T8M3</accession>
<proteinExistence type="predicted"/>